<evidence type="ECO:0000256" key="1">
    <source>
        <dbReference type="SAM" id="MobiDB-lite"/>
    </source>
</evidence>
<reference evidence="2" key="1">
    <citation type="journal article" date="2019" name="bioRxiv">
        <title>The Genome of the Zebra Mussel, Dreissena polymorpha: A Resource for Invasive Species Research.</title>
        <authorList>
            <person name="McCartney M.A."/>
            <person name="Auch B."/>
            <person name="Kono T."/>
            <person name="Mallez S."/>
            <person name="Zhang Y."/>
            <person name="Obille A."/>
            <person name="Becker A."/>
            <person name="Abrahante J.E."/>
            <person name="Garbe J."/>
            <person name="Badalamenti J.P."/>
            <person name="Herman A."/>
            <person name="Mangelson H."/>
            <person name="Liachko I."/>
            <person name="Sullivan S."/>
            <person name="Sone E.D."/>
            <person name="Koren S."/>
            <person name="Silverstein K.A.T."/>
            <person name="Beckman K.B."/>
            <person name="Gohl D.M."/>
        </authorList>
    </citation>
    <scope>NUCLEOTIDE SEQUENCE</scope>
    <source>
        <strain evidence="2">Duluth1</strain>
        <tissue evidence="2">Whole animal</tissue>
    </source>
</reference>
<feature type="region of interest" description="Disordered" evidence="1">
    <location>
        <begin position="50"/>
        <end position="75"/>
    </location>
</feature>
<evidence type="ECO:0000313" key="3">
    <source>
        <dbReference type="Proteomes" id="UP000828390"/>
    </source>
</evidence>
<dbReference type="Proteomes" id="UP000828390">
    <property type="component" value="Unassembled WGS sequence"/>
</dbReference>
<dbReference type="EMBL" id="JAIWYP010000001">
    <property type="protein sequence ID" value="KAH3881154.1"/>
    <property type="molecule type" value="Genomic_DNA"/>
</dbReference>
<protein>
    <submittedName>
        <fullName evidence="2">Uncharacterized protein</fullName>
    </submittedName>
</protein>
<proteinExistence type="predicted"/>
<evidence type="ECO:0000313" key="2">
    <source>
        <dbReference type="EMBL" id="KAH3881154.1"/>
    </source>
</evidence>
<organism evidence="2 3">
    <name type="scientific">Dreissena polymorpha</name>
    <name type="common">Zebra mussel</name>
    <name type="synonym">Mytilus polymorpha</name>
    <dbReference type="NCBI Taxonomy" id="45954"/>
    <lineage>
        <taxon>Eukaryota</taxon>
        <taxon>Metazoa</taxon>
        <taxon>Spiralia</taxon>
        <taxon>Lophotrochozoa</taxon>
        <taxon>Mollusca</taxon>
        <taxon>Bivalvia</taxon>
        <taxon>Autobranchia</taxon>
        <taxon>Heteroconchia</taxon>
        <taxon>Euheterodonta</taxon>
        <taxon>Imparidentia</taxon>
        <taxon>Neoheterodontei</taxon>
        <taxon>Myida</taxon>
        <taxon>Dreissenoidea</taxon>
        <taxon>Dreissenidae</taxon>
        <taxon>Dreissena</taxon>
    </lineage>
</organism>
<sequence>MCGPSSEVLDLTYRLCERAGEYGMEFSAEKSTIITNNTSNTSAYITYNPERKNRPASSTREQHFPMMEPVLRGSE</sequence>
<keyword evidence="3" id="KW-1185">Reference proteome</keyword>
<comment type="caution">
    <text evidence="2">The sequence shown here is derived from an EMBL/GenBank/DDBJ whole genome shotgun (WGS) entry which is preliminary data.</text>
</comment>
<accession>A0A9D4MSS9</accession>
<name>A0A9D4MSS9_DREPO</name>
<gene>
    <name evidence="2" type="ORF">DPMN_005077</name>
</gene>
<reference evidence="2" key="2">
    <citation type="submission" date="2020-11" db="EMBL/GenBank/DDBJ databases">
        <authorList>
            <person name="McCartney M.A."/>
            <person name="Auch B."/>
            <person name="Kono T."/>
            <person name="Mallez S."/>
            <person name="Becker A."/>
            <person name="Gohl D.M."/>
            <person name="Silverstein K.A.T."/>
            <person name="Koren S."/>
            <person name="Bechman K.B."/>
            <person name="Herman A."/>
            <person name="Abrahante J.E."/>
            <person name="Garbe J."/>
        </authorList>
    </citation>
    <scope>NUCLEOTIDE SEQUENCE</scope>
    <source>
        <strain evidence="2">Duluth1</strain>
        <tissue evidence="2">Whole animal</tissue>
    </source>
</reference>
<dbReference type="AlphaFoldDB" id="A0A9D4MSS9"/>